<feature type="active site" description="Charge relay system" evidence="5">
    <location>
        <position position="260"/>
    </location>
</feature>
<dbReference type="GO" id="GO:0006508">
    <property type="term" value="P:proteolysis"/>
    <property type="evidence" value="ECO:0007669"/>
    <property type="project" value="UniProtKB-KW"/>
</dbReference>
<feature type="compositionally biased region" description="Pro residues" evidence="7">
    <location>
        <begin position="490"/>
        <end position="509"/>
    </location>
</feature>
<protein>
    <recommendedName>
        <fullName evidence="9">Peptidase S8/S53 domain-containing protein</fullName>
    </recommendedName>
</protein>
<feature type="region of interest" description="Disordered" evidence="7">
    <location>
        <begin position="21"/>
        <end position="99"/>
    </location>
</feature>
<evidence type="ECO:0000313" key="11">
    <source>
        <dbReference type="Proteomes" id="UP000295136"/>
    </source>
</evidence>
<feature type="domain" description="Peptidase S8/S53" evidence="9">
    <location>
        <begin position="190"/>
        <end position="461"/>
    </location>
</feature>
<feature type="compositionally biased region" description="Pro residues" evidence="7">
    <location>
        <begin position="517"/>
        <end position="529"/>
    </location>
</feature>
<feature type="compositionally biased region" description="Low complexity" evidence="7">
    <location>
        <begin position="35"/>
        <end position="47"/>
    </location>
</feature>
<feature type="compositionally biased region" description="Low complexity" evidence="7">
    <location>
        <begin position="530"/>
        <end position="539"/>
    </location>
</feature>
<evidence type="ECO:0000256" key="3">
    <source>
        <dbReference type="ARBA" id="ARBA00022801"/>
    </source>
</evidence>
<dbReference type="Pfam" id="PF00082">
    <property type="entry name" value="Peptidase_S8"/>
    <property type="match status" value="1"/>
</dbReference>
<dbReference type="AlphaFoldDB" id="A0A4R5EK86"/>
<dbReference type="PANTHER" id="PTHR43806:SF11">
    <property type="entry name" value="CEREVISIN-RELATED"/>
    <property type="match status" value="1"/>
</dbReference>
<accession>A0A4R5EK86</accession>
<evidence type="ECO:0000256" key="4">
    <source>
        <dbReference type="ARBA" id="ARBA00022825"/>
    </source>
</evidence>
<sequence length="681" mass="69308">MRLRPLIVCTIALALLPLSGPAHADGPTPTPPPAATESHAPPATEPSTGPPTGQPAEPPAEPPAESPAEPPAEPPAESQPPAETETPPEEKVEEGLGVDGGTARAIVELTGPAENAPVAAQAAAESVDVVLQPQSQAFMVVKGTAEELARLAEDPRVASIRRDRTYTPTQAGSNLALIGADQAHAKGFTGAGQAVAVLDTGIDPDHPWYNGRVVAEACFSAVEPGVESLCPNGQTQQSGTGAADATTEKCLSGGVNLCDHGTHVAGIAAGSGGVAPGAGIVAVQVFSRVNDENLCGEPSCLLAYESSLLQAMDYVAGLSQPVAAVNLSLGGMLYDNECDTSEEGAVFKPKIDALLAKGTATVVAAGNEYYEGASYPACISSAVAVGANDGGDAIADFSNRGAVLDLFAPGVDIESSVPDNATTVYSGTSMATPHVAGALALMKAASPQTPMAELIDKLKTTGRPYVYDANGTQVTTPRLDLAAALAGAAPQPPISQTPVAPPETDPQPDPGDGSGPSPEPDVPADPGPEPTSSASPVPLPTVTVTVTVTASPVVKPASTVCTRGRTAKKLTAKKWAVEIHRSSGKIPDDTLTCYLKLIGKSSKVFPELTKASSLGKAYRVLKNTRTGKARLDGALLTAWLNWAHGTNGTTTLAAAEKVRLSKKPSASALKKATKKVVRSTR</sequence>
<dbReference type="SUPFAM" id="SSF52743">
    <property type="entry name" value="Subtilisin-like"/>
    <property type="match status" value="1"/>
</dbReference>
<keyword evidence="11" id="KW-1185">Reference proteome</keyword>
<dbReference type="PRINTS" id="PR00723">
    <property type="entry name" value="SUBTILISIN"/>
</dbReference>
<keyword evidence="4 5" id="KW-0720">Serine protease</keyword>
<name>A0A4R5EK86_9ACTN</name>
<dbReference type="InterPro" id="IPR023828">
    <property type="entry name" value="Peptidase_S8_Ser-AS"/>
</dbReference>
<dbReference type="InterPro" id="IPR023827">
    <property type="entry name" value="Peptidase_S8_Asp-AS"/>
</dbReference>
<dbReference type="InterPro" id="IPR000209">
    <property type="entry name" value="Peptidase_S8/S53_dom"/>
</dbReference>
<evidence type="ECO:0000256" key="6">
    <source>
        <dbReference type="RuleBase" id="RU003355"/>
    </source>
</evidence>
<dbReference type="InterPro" id="IPR015500">
    <property type="entry name" value="Peptidase_S8_subtilisin-rel"/>
</dbReference>
<dbReference type="PROSITE" id="PS51892">
    <property type="entry name" value="SUBTILASE"/>
    <property type="match status" value="1"/>
</dbReference>
<reference evidence="10 11" key="1">
    <citation type="submission" date="2019-03" db="EMBL/GenBank/DDBJ databases">
        <title>Draft genome sequences of novel Actinobacteria.</title>
        <authorList>
            <person name="Sahin N."/>
            <person name="Ay H."/>
            <person name="Saygin H."/>
        </authorList>
    </citation>
    <scope>NUCLEOTIDE SEQUENCE [LARGE SCALE GENOMIC DNA]</scope>
    <source>
        <strain evidence="10 11">6K102</strain>
    </source>
</reference>
<proteinExistence type="inferred from homology"/>
<keyword evidence="2 5" id="KW-0645">Protease</keyword>
<dbReference type="PROSITE" id="PS00138">
    <property type="entry name" value="SUBTILASE_SER"/>
    <property type="match status" value="1"/>
</dbReference>
<comment type="similarity">
    <text evidence="1 5 6">Belongs to the peptidase S8 family.</text>
</comment>
<keyword evidence="3 5" id="KW-0378">Hydrolase</keyword>
<feature type="region of interest" description="Disordered" evidence="7">
    <location>
        <begin position="487"/>
        <end position="539"/>
    </location>
</feature>
<feature type="active site" description="Charge relay system" evidence="5">
    <location>
        <position position="199"/>
    </location>
</feature>
<dbReference type="PANTHER" id="PTHR43806">
    <property type="entry name" value="PEPTIDASE S8"/>
    <property type="match status" value="1"/>
</dbReference>
<evidence type="ECO:0000256" key="8">
    <source>
        <dbReference type="SAM" id="SignalP"/>
    </source>
</evidence>
<dbReference type="Proteomes" id="UP000295136">
    <property type="component" value="Unassembled WGS sequence"/>
</dbReference>
<gene>
    <name evidence="10" type="ORF">E1295_36435</name>
</gene>
<feature type="chain" id="PRO_5020493727" description="Peptidase S8/S53 domain-containing protein" evidence="8">
    <location>
        <begin position="25"/>
        <end position="681"/>
    </location>
</feature>
<dbReference type="InterPro" id="IPR050131">
    <property type="entry name" value="Peptidase_S8_subtilisin-like"/>
</dbReference>
<evidence type="ECO:0000256" key="1">
    <source>
        <dbReference type="ARBA" id="ARBA00011073"/>
    </source>
</evidence>
<dbReference type="PROSITE" id="PS00137">
    <property type="entry name" value="SUBTILASE_HIS"/>
    <property type="match status" value="1"/>
</dbReference>
<dbReference type="PROSITE" id="PS00136">
    <property type="entry name" value="SUBTILASE_ASP"/>
    <property type="match status" value="1"/>
</dbReference>
<dbReference type="EMBL" id="SMLD01000143">
    <property type="protein sequence ID" value="TDE35041.1"/>
    <property type="molecule type" value="Genomic_DNA"/>
</dbReference>
<dbReference type="InterPro" id="IPR036852">
    <property type="entry name" value="Peptidase_S8/S53_dom_sf"/>
</dbReference>
<feature type="compositionally biased region" description="Pro residues" evidence="7">
    <location>
        <begin position="48"/>
        <end position="78"/>
    </location>
</feature>
<dbReference type="Gene3D" id="3.40.50.200">
    <property type="entry name" value="Peptidase S8/S53 domain"/>
    <property type="match status" value="1"/>
</dbReference>
<keyword evidence="8" id="KW-0732">Signal</keyword>
<feature type="active site" description="Charge relay system" evidence="5">
    <location>
        <position position="429"/>
    </location>
</feature>
<dbReference type="InterPro" id="IPR022398">
    <property type="entry name" value="Peptidase_S8_His-AS"/>
</dbReference>
<evidence type="ECO:0000256" key="5">
    <source>
        <dbReference type="PROSITE-ProRule" id="PRU01240"/>
    </source>
</evidence>
<evidence type="ECO:0000256" key="2">
    <source>
        <dbReference type="ARBA" id="ARBA00022670"/>
    </source>
</evidence>
<organism evidence="10 11">
    <name type="scientific">Nonomuraea mesophila</name>
    <dbReference type="NCBI Taxonomy" id="2530382"/>
    <lineage>
        <taxon>Bacteria</taxon>
        <taxon>Bacillati</taxon>
        <taxon>Actinomycetota</taxon>
        <taxon>Actinomycetes</taxon>
        <taxon>Streptosporangiales</taxon>
        <taxon>Streptosporangiaceae</taxon>
        <taxon>Nonomuraea</taxon>
    </lineage>
</organism>
<comment type="caution">
    <text evidence="10">The sequence shown here is derived from an EMBL/GenBank/DDBJ whole genome shotgun (WGS) entry which is preliminary data.</text>
</comment>
<evidence type="ECO:0000313" key="10">
    <source>
        <dbReference type="EMBL" id="TDE35041.1"/>
    </source>
</evidence>
<dbReference type="RefSeq" id="WP_132637865.1">
    <property type="nucleotide sequence ID" value="NZ_SMLD01000143.1"/>
</dbReference>
<feature type="signal peptide" evidence="8">
    <location>
        <begin position="1"/>
        <end position="24"/>
    </location>
</feature>
<dbReference type="GO" id="GO:0004252">
    <property type="term" value="F:serine-type endopeptidase activity"/>
    <property type="evidence" value="ECO:0007669"/>
    <property type="project" value="UniProtKB-UniRule"/>
</dbReference>
<evidence type="ECO:0000259" key="9">
    <source>
        <dbReference type="Pfam" id="PF00082"/>
    </source>
</evidence>
<evidence type="ECO:0000256" key="7">
    <source>
        <dbReference type="SAM" id="MobiDB-lite"/>
    </source>
</evidence>